<evidence type="ECO:0000259" key="8">
    <source>
        <dbReference type="Pfam" id="PF08281"/>
    </source>
</evidence>
<gene>
    <name evidence="10" type="ORF">H9635_17230</name>
</gene>
<dbReference type="InterPro" id="IPR036388">
    <property type="entry name" value="WH-like_DNA-bd_sf"/>
</dbReference>
<keyword evidence="4 6" id="KW-0238">DNA-binding</keyword>
<dbReference type="InterPro" id="IPR013324">
    <property type="entry name" value="RNA_pol_sigma_r3/r4-like"/>
</dbReference>
<organism evidence="10 11">
    <name type="scientific">Solibacillus faecavium</name>
    <dbReference type="NCBI Taxonomy" id="2762221"/>
    <lineage>
        <taxon>Bacteria</taxon>
        <taxon>Bacillati</taxon>
        <taxon>Bacillota</taxon>
        <taxon>Bacilli</taxon>
        <taxon>Bacillales</taxon>
        <taxon>Caryophanaceae</taxon>
        <taxon>Solibacillus</taxon>
    </lineage>
</organism>
<feature type="domain" description="RNA polymerase sigma factor 70 region 4 type 2" evidence="8">
    <location>
        <begin position="111"/>
        <end position="162"/>
    </location>
</feature>
<dbReference type="InterPro" id="IPR013249">
    <property type="entry name" value="RNA_pol_sigma70_r4_t2"/>
</dbReference>
<dbReference type="CDD" id="cd06171">
    <property type="entry name" value="Sigma70_r4"/>
    <property type="match status" value="1"/>
</dbReference>
<dbReference type="EMBL" id="JACSPZ010000011">
    <property type="protein sequence ID" value="MBD8038490.1"/>
    <property type="molecule type" value="Genomic_DNA"/>
</dbReference>
<reference evidence="10 11" key="1">
    <citation type="submission" date="2020-08" db="EMBL/GenBank/DDBJ databases">
        <title>A Genomic Blueprint of the Chicken Gut Microbiome.</title>
        <authorList>
            <person name="Gilroy R."/>
            <person name="Ravi A."/>
            <person name="Getino M."/>
            <person name="Pursley I."/>
            <person name="Horton D.L."/>
            <person name="Alikhan N.-F."/>
            <person name="Baker D."/>
            <person name="Gharbi K."/>
            <person name="Hall N."/>
            <person name="Watson M."/>
            <person name="Adriaenssens E.M."/>
            <person name="Foster-Nyarko E."/>
            <person name="Jarju S."/>
            <person name="Secka A."/>
            <person name="Antonio M."/>
            <person name="Oren A."/>
            <person name="Chaudhuri R."/>
            <person name="La Ragione R.M."/>
            <person name="Hildebrand F."/>
            <person name="Pallen M.J."/>
        </authorList>
    </citation>
    <scope>NUCLEOTIDE SEQUENCE [LARGE SCALE GENOMIC DNA]</scope>
    <source>
        <strain evidence="10 11">A46</strain>
    </source>
</reference>
<evidence type="ECO:0000259" key="7">
    <source>
        <dbReference type="Pfam" id="PF04542"/>
    </source>
</evidence>
<evidence type="ECO:0000313" key="11">
    <source>
        <dbReference type="Proteomes" id="UP000619101"/>
    </source>
</evidence>
<dbReference type="NCBIfam" id="TIGR02937">
    <property type="entry name" value="sigma70-ECF"/>
    <property type="match status" value="1"/>
</dbReference>
<evidence type="ECO:0000259" key="9">
    <source>
        <dbReference type="Pfam" id="PF16244"/>
    </source>
</evidence>
<evidence type="ECO:0000256" key="4">
    <source>
        <dbReference type="ARBA" id="ARBA00023125"/>
    </source>
</evidence>
<comment type="similarity">
    <text evidence="1 6">Belongs to the sigma-70 factor family. ECF subfamily.</text>
</comment>
<feature type="domain" description="YcdB/YcdC repeated" evidence="9">
    <location>
        <begin position="412"/>
        <end position="567"/>
    </location>
</feature>
<name>A0ABR8Y2Q3_9BACL</name>
<keyword evidence="3 6" id="KW-0731">Sigma factor</keyword>
<keyword evidence="11" id="KW-1185">Reference proteome</keyword>
<dbReference type="InterPro" id="IPR007627">
    <property type="entry name" value="RNA_pol_sigma70_r2"/>
</dbReference>
<protein>
    <recommendedName>
        <fullName evidence="6">RNA polymerase sigma factor</fullName>
    </recommendedName>
</protein>
<proteinExistence type="inferred from homology"/>
<dbReference type="InterPro" id="IPR013325">
    <property type="entry name" value="RNA_pol_sigma_r2"/>
</dbReference>
<evidence type="ECO:0000256" key="2">
    <source>
        <dbReference type="ARBA" id="ARBA00023015"/>
    </source>
</evidence>
<dbReference type="Proteomes" id="UP000619101">
    <property type="component" value="Unassembled WGS sequence"/>
</dbReference>
<evidence type="ECO:0000313" key="10">
    <source>
        <dbReference type="EMBL" id="MBD8038490.1"/>
    </source>
</evidence>
<dbReference type="Pfam" id="PF16244">
    <property type="entry name" value="DUF4901"/>
    <property type="match status" value="2"/>
</dbReference>
<keyword evidence="2 6" id="KW-0805">Transcription regulation</keyword>
<dbReference type="Gene3D" id="1.10.1740.10">
    <property type="match status" value="1"/>
</dbReference>
<dbReference type="Pfam" id="PF08281">
    <property type="entry name" value="Sigma70_r4_2"/>
    <property type="match status" value="1"/>
</dbReference>
<dbReference type="Gene3D" id="1.10.10.10">
    <property type="entry name" value="Winged helix-like DNA-binding domain superfamily/Winged helix DNA-binding domain"/>
    <property type="match status" value="1"/>
</dbReference>
<comment type="caution">
    <text evidence="10">The sequence shown here is derived from an EMBL/GenBank/DDBJ whole genome shotgun (WGS) entry which is preliminary data.</text>
</comment>
<dbReference type="InterPro" id="IPR000838">
    <property type="entry name" value="RNA_pol_sigma70_ECF_CS"/>
</dbReference>
<accession>A0ABR8Y2Q3</accession>
<feature type="domain" description="RNA polymerase sigma-70 region 2" evidence="7">
    <location>
        <begin position="22"/>
        <end position="87"/>
    </location>
</feature>
<dbReference type="Pfam" id="PF04542">
    <property type="entry name" value="Sigma70_r2"/>
    <property type="match status" value="1"/>
</dbReference>
<feature type="domain" description="YcdB/YcdC repeated" evidence="9">
    <location>
        <begin position="184"/>
        <end position="321"/>
    </location>
</feature>
<dbReference type="PANTHER" id="PTHR43133">
    <property type="entry name" value="RNA POLYMERASE ECF-TYPE SIGMA FACTO"/>
    <property type="match status" value="1"/>
</dbReference>
<dbReference type="InterPro" id="IPR014284">
    <property type="entry name" value="RNA_pol_sigma-70_dom"/>
</dbReference>
<dbReference type="PANTHER" id="PTHR43133:SF51">
    <property type="entry name" value="RNA POLYMERASE SIGMA FACTOR"/>
    <property type="match status" value="1"/>
</dbReference>
<evidence type="ECO:0000256" key="6">
    <source>
        <dbReference type="RuleBase" id="RU000716"/>
    </source>
</evidence>
<dbReference type="InterPro" id="IPR039425">
    <property type="entry name" value="RNA_pol_sigma-70-like"/>
</dbReference>
<dbReference type="PROSITE" id="PS01063">
    <property type="entry name" value="SIGMA70_ECF"/>
    <property type="match status" value="1"/>
</dbReference>
<dbReference type="SUPFAM" id="SSF88659">
    <property type="entry name" value="Sigma3 and sigma4 domains of RNA polymerase sigma factors"/>
    <property type="match status" value="1"/>
</dbReference>
<evidence type="ECO:0000256" key="1">
    <source>
        <dbReference type="ARBA" id="ARBA00010641"/>
    </source>
</evidence>
<evidence type="ECO:0000256" key="5">
    <source>
        <dbReference type="ARBA" id="ARBA00023163"/>
    </source>
</evidence>
<dbReference type="SUPFAM" id="SSF88946">
    <property type="entry name" value="Sigma2 domain of RNA polymerase sigma factors"/>
    <property type="match status" value="1"/>
</dbReference>
<dbReference type="InterPro" id="IPR032599">
    <property type="entry name" value="YcdB/YcdC_rep_domain"/>
</dbReference>
<dbReference type="RefSeq" id="WP_191701545.1">
    <property type="nucleotide sequence ID" value="NZ_JACSPZ010000011.1"/>
</dbReference>
<sequence length="645" mass="75685">MDQYIQQALAGDENAIRHITTMHKPRLLAKAYTYMKNKQDAEDIVQETFIKAFDALAQLKEPKYFATWLYKILIRECFLALKKKKRTELLEIEIMEQLQLLDQENSEDYSELHNAIEILKKDYQMAIVMHYFYDFKVFEIAEMLGKPNNTIKMHLHRGRKAIRQKLEETMQKSIQQKEVNRMLKEQLLVLAQQYGNVPEHYELELEDYHEEGIASFMWQGPSKDEGVFIRLDDKGRLDDFAITPSKEGAPITEEMKLKIAERLLHEQYPEALSYYTLIEQNKKESSTSFKYGQVVGGFPLDGFYCLIEVTDPGEVIHFTYTGYMENPPEIPKELYPTERILNALYEGDWSICAESFNEKYNSVAASGIYAIYESKLLRQAYDAVTGKPLFDSGDERKQNYMPFPNVEALPKKDKIGEIIGINEEWEQYEEVSMSMDEAYEELNWRPKGWQNPQGKSYEHYMKSKFENRVKAKVDKRTKRLDSFIWFADIEGEGNLSEEECLQIAAQFIQTYYSEYTPYLYVEVKDEEDIEENRAFFRFVVQKDGFFVENEFFHMNISKITGAILMFLTPNVAVEYIEQFEPKAIKPVKELLPLKGLKVHLEWDKVYGETEEDEVNMRFIYRIRMTDGAFIKGVNAESGEVIYSLI</sequence>
<keyword evidence="5 6" id="KW-0804">Transcription</keyword>
<evidence type="ECO:0000256" key="3">
    <source>
        <dbReference type="ARBA" id="ARBA00023082"/>
    </source>
</evidence>